<dbReference type="eggNOG" id="ENOG5031MHP">
    <property type="taxonomic scope" value="Bacteria"/>
</dbReference>
<proteinExistence type="predicted"/>
<dbReference type="EMBL" id="AEEH01000048">
    <property type="protein sequence ID" value="EFM24773.1"/>
    <property type="molecule type" value="Genomic_DNA"/>
</dbReference>
<dbReference type="InterPro" id="IPR038559">
    <property type="entry name" value="XkdN-like_sf"/>
</dbReference>
<name>E0NNA0_9FIRM</name>
<gene>
    <name evidence="1" type="ORF">HMPREF9225_1639</name>
</gene>
<protein>
    <submittedName>
        <fullName evidence="1">Phage XkdN-like protein</fullName>
    </submittedName>
</protein>
<dbReference type="Pfam" id="PF08890">
    <property type="entry name" value="Phage_TAC_5"/>
    <property type="match status" value="1"/>
</dbReference>
<comment type="caution">
    <text evidence="1">The sequence shown here is derived from an EMBL/GenBank/DDBJ whole genome shotgun (WGS) entry which is preliminary data.</text>
</comment>
<accession>E0NNA0</accession>
<evidence type="ECO:0000313" key="1">
    <source>
        <dbReference type="EMBL" id="EFM24773.1"/>
    </source>
</evidence>
<dbReference type="HOGENOM" id="CLU_114419_3_0_9"/>
<evidence type="ECO:0000313" key="2">
    <source>
        <dbReference type="Proteomes" id="UP000003280"/>
    </source>
</evidence>
<dbReference type="OrthoDB" id="1807498at2"/>
<dbReference type="STRING" id="862517.HMPREF9225_1639"/>
<dbReference type="Proteomes" id="UP000003280">
    <property type="component" value="Unassembled WGS sequence"/>
</dbReference>
<organism evidence="1 2">
    <name type="scientific">Peptoniphilus duerdenii ATCC BAA-1640</name>
    <dbReference type="NCBI Taxonomy" id="862517"/>
    <lineage>
        <taxon>Bacteria</taxon>
        <taxon>Bacillati</taxon>
        <taxon>Bacillota</taxon>
        <taxon>Tissierellia</taxon>
        <taxon>Tissierellales</taxon>
        <taxon>Peptoniphilaceae</taxon>
        <taxon>Peptoniphilus</taxon>
    </lineage>
</organism>
<dbReference type="InterPro" id="IPR014986">
    <property type="entry name" value="XkdN-like"/>
</dbReference>
<sequence length="135" mass="15241">MSLTAFLKENVANAYEEVEFIVSDRFKDEDGNPIAWKLRAMSPDNALLATDKSTIVKGKKGGFNTNIYFKSVVAESVVYPNLRDKELQDSYGVMDPGQLLNKMLNSAEFNRLLEKCLDINGLNKNFNDLKNEVKN</sequence>
<dbReference type="AlphaFoldDB" id="E0NNA0"/>
<keyword evidence="2" id="KW-1185">Reference proteome</keyword>
<dbReference type="RefSeq" id="WP_008902414.1">
    <property type="nucleotide sequence ID" value="NZ_GL397071.1"/>
</dbReference>
<reference evidence="1 2" key="1">
    <citation type="submission" date="2010-07" db="EMBL/GenBank/DDBJ databases">
        <authorList>
            <person name="Muzny D."/>
            <person name="Qin X."/>
            <person name="Deng J."/>
            <person name="Jiang H."/>
            <person name="Liu Y."/>
            <person name="Qu J."/>
            <person name="Song X.-Z."/>
            <person name="Zhang L."/>
            <person name="Thornton R."/>
            <person name="Coyle M."/>
            <person name="Francisco L."/>
            <person name="Jackson L."/>
            <person name="Javaid M."/>
            <person name="Korchina V."/>
            <person name="Kovar C."/>
            <person name="Mata R."/>
            <person name="Mathew T."/>
            <person name="Ngo R."/>
            <person name="Nguyen L."/>
            <person name="Nguyen N."/>
            <person name="Okwuonu G."/>
            <person name="Ongeri F."/>
            <person name="Pham C."/>
            <person name="Simmons D."/>
            <person name="Wilczek-Boney K."/>
            <person name="Hale W."/>
            <person name="Jakkamsetti A."/>
            <person name="Pham P."/>
            <person name="Ruth R."/>
            <person name="San Lucas F."/>
            <person name="Warren J."/>
            <person name="Zhang J."/>
            <person name="Zhao Z."/>
            <person name="Zhou C."/>
            <person name="Zhu D."/>
            <person name="Lee S."/>
            <person name="Bess C."/>
            <person name="Blankenburg K."/>
            <person name="Forbes L."/>
            <person name="Fu Q."/>
            <person name="Gubbala S."/>
            <person name="Hirani K."/>
            <person name="Jayaseelan J.C."/>
            <person name="Lara F."/>
            <person name="Munidasa M."/>
            <person name="Palculict T."/>
            <person name="Patil S."/>
            <person name="Pu L.-L."/>
            <person name="Saada N."/>
            <person name="Tang L."/>
            <person name="Weissenberger G."/>
            <person name="Zhu Y."/>
            <person name="Hemphill L."/>
            <person name="Shang Y."/>
            <person name="Youmans B."/>
            <person name="Ayvaz T."/>
            <person name="Ross M."/>
            <person name="Santibanez J."/>
            <person name="Aqrawi P."/>
            <person name="Gross S."/>
            <person name="Joshi V."/>
            <person name="Fowler G."/>
            <person name="Nazareth L."/>
            <person name="Reid J."/>
            <person name="Worley K."/>
            <person name="Petrosino J."/>
            <person name="Highlander S."/>
            <person name="Gibbs R."/>
        </authorList>
    </citation>
    <scope>NUCLEOTIDE SEQUENCE [LARGE SCALE GENOMIC DNA]</scope>
    <source>
        <strain evidence="1 2">ATCC BAA-1640</strain>
    </source>
</reference>
<dbReference type="Gene3D" id="3.30.2220.30">
    <property type="match status" value="1"/>
</dbReference>